<dbReference type="SUPFAM" id="SSF53032">
    <property type="entry name" value="tRNA-intron endonuclease catalytic domain-like"/>
    <property type="match status" value="1"/>
</dbReference>
<dbReference type="Pfam" id="PF26577">
    <property type="entry name" value="TSEN34_N"/>
    <property type="match status" value="1"/>
</dbReference>
<accession>A0A5C3L420</accession>
<dbReference type="EC" id="4.6.1.16" evidence="2"/>
<evidence type="ECO:0000256" key="4">
    <source>
        <dbReference type="ARBA" id="ARBA00023239"/>
    </source>
</evidence>
<dbReference type="STRING" id="230819.A0A5C3L420"/>
<feature type="active site" evidence="6">
    <location>
        <position position="268"/>
    </location>
</feature>
<feature type="region of interest" description="Disordered" evidence="7">
    <location>
        <begin position="109"/>
        <end position="136"/>
    </location>
</feature>
<feature type="active site" evidence="6">
    <location>
        <position position="260"/>
    </location>
</feature>
<evidence type="ECO:0000256" key="2">
    <source>
        <dbReference type="ARBA" id="ARBA00012573"/>
    </source>
</evidence>
<dbReference type="InterPro" id="IPR011856">
    <property type="entry name" value="tRNA_endonuc-like_dom_sf"/>
</dbReference>
<dbReference type="AlphaFoldDB" id="A0A5C3L420"/>
<dbReference type="CDD" id="cd22363">
    <property type="entry name" value="tRNA-intron_lyase_C"/>
    <property type="match status" value="1"/>
</dbReference>
<evidence type="ECO:0000256" key="7">
    <source>
        <dbReference type="SAM" id="MobiDB-lite"/>
    </source>
</evidence>
<gene>
    <name evidence="10" type="ORF">FA15DRAFT_570607</name>
</gene>
<dbReference type="OrthoDB" id="48041at2759"/>
<dbReference type="EMBL" id="ML210165">
    <property type="protein sequence ID" value="TFK27382.1"/>
    <property type="molecule type" value="Genomic_DNA"/>
</dbReference>
<dbReference type="GO" id="GO:0000213">
    <property type="term" value="F:tRNA-intron lyase activity"/>
    <property type="evidence" value="ECO:0007669"/>
    <property type="project" value="UniProtKB-EC"/>
</dbReference>
<sequence>SETRLIELRVSNGKAYVWSVDDVALVRSKYRLCGVLSGTLPHLSQQNVFLGVPLVLLPEEAVLLVEIGAAVIVDDPFAHIQPTVAELQGWNANQEESIRTQLAVLESKAAKESATSGRALTEEAQRKRREREERKKAAAAAAASQKVELGGEKHLKDATSSLFEGPSETTPDPPVPYAATKIQESSVPYSITIPASSTELPWYAPQRVVYASLEQAKNAGIWDYPSNLTERARCGVFHGLWDQGFYMGGGIKFGGEYLVYPGDPLRYHSHFTASVIDSPVAKLRPMEIVAHGRLGTATKKSHLLCCWNDEKKEVSYMSIQWAGFG</sequence>
<keyword evidence="4" id="KW-0456">Lyase</keyword>
<evidence type="ECO:0000256" key="1">
    <source>
        <dbReference type="ARBA" id="ARBA00008078"/>
    </source>
</evidence>
<dbReference type="GO" id="GO:0000379">
    <property type="term" value="P:tRNA-type intron splice site recognition and cleavage"/>
    <property type="evidence" value="ECO:0007669"/>
    <property type="project" value="InterPro"/>
</dbReference>
<keyword evidence="11" id="KW-1185">Reference proteome</keyword>
<dbReference type="Proteomes" id="UP000307440">
    <property type="component" value="Unassembled WGS sequence"/>
</dbReference>
<protein>
    <recommendedName>
        <fullName evidence="2">tRNA-intron lyase</fullName>
        <ecNumber evidence="2">4.6.1.16</ecNumber>
    </recommendedName>
</protein>
<dbReference type="PIRSF" id="PIRSF017250">
    <property type="entry name" value="tRNA_splic_SEN34"/>
    <property type="match status" value="1"/>
</dbReference>
<comment type="similarity">
    <text evidence="1">Belongs to the tRNA-intron endonuclease family.</text>
</comment>
<dbReference type="InterPro" id="IPR036167">
    <property type="entry name" value="tRNA_intron_Endo_cat-like_sf"/>
</dbReference>
<dbReference type="InterPro" id="IPR059049">
    <property type="entry name" value="TSEN34_N"/>
</dbReference>
<evidence type="ECO:0000256" key="5">
    <source>
        <dbReference type="ARBA" id="ARBA00034031"/>
    </source>
</evidence>
<dbReference type="GO" id="GO:0003676">
    <property type="term" value="F:nucleic acid binding"/>
    <property type="evidence" value="ECO:0007669"/>
    <property type="project" value="InterPro"/>
</dbReference>
<feature type="domain" description="TSEN34 N-terminal" evidence="9">
    <location>
        <begin position="6"/>
        <end position="75"/>
    </location>
</feature>
<name>A0A5C3L420_COPMA</name>
<dbReference type="PANTHER" id="PTHR13070:SF0">
    <property type="entry name" value="TRNA-SPLICING ENDONUCLEASE SUBUNIT SEN34"/>
    <property type="match status" value="1"/>
</dbReference>
<reference evidence="10 11" key="1">
    <citation type="journal article" date="2019" name="Nat. Ecol. Evol.">
        <title>Megaphylogeny resolves global patterns of mushroom evolution.</title>
        <authorList>
            <person name="Varga T."/>
            <person name="Krizsan K."/>
            <person name="Foldi C."/>
            <person name="Dima B."/>
            <person name="Sanchez-Garcia M."/>
            <person name="Sanchez-Ramirez S."/>
            <person name="Szollosi G.J."/>
            <person name="Szarkandi J.G."/>
            <person name="Papp V."/>
            <person name="Albert L."/>
            <person name="Andreopoulos W."/>
            <person name="Angelini C."/>
            <person name="Antonin V."/>
            <person name="Barry K.W."/>
            <person name="Bougher N.L."/>
            <person name="Buchanan P."/>
            <person name="Buyck B."/>
            <person name="Bense V."/>
            <person name="Catcheside P."/>
            <person name="Chovatia M."/>
            <person name="Cooper J."/>
            <person name="Damon W."/>
            <person name="Desjardin D."/>
            <person name="Finy P."/>
            <person name="Geml J."/>
            <person name="Haridas S."/>
            <person name="Hughes K."/>
            <person name="Justo A."/>
            <person name="Karasinski D."/>
            <person name="Kautmanova I."/>
            <person name="Kiss B."/>
            <person name="Kocsube S."/>
            <person name="Kotiranta H."/>
            <person name="LaButti K.M."/>
            <person name="Lechner B.E."/>
            <person name="Liimatainen K."/>
            <person name="Lipzen A."/>
            <person name="Lukacs Z."/>
            <person name="Mihaltcheva S."/>
            <person name="Morgado L.N."/>
            <person name="Niskanen T."/>
            <person name="Noordeloos M.E."/>
            <person name="Ohm R.A."/>
            <person name="Ortiz-Santana B."/>
            <person name="Ovrebo C."/>
            <person name="Racz N."/>
            <person name="Riley R."/>
            <person name="Savchenko A."/>
            <person name="Shiryaev A."/>
            <person name="Soop K."/>
            <person name="Spirin V."/>
            <person name="Szebenyi C."/>
            <person name="Tomsovsky M."/>
            <person name="Tulloss R.E."/>
            <person name="Uehling J."/>
            <person name="Grigoriev I.V."/>
            <person name="Vagvolgyi C."/>
            <person name="Papp T."/>
            <person name="Martin F.M."/>
            <person name="Miettinen O."/>
            <person name="Hibbett D.S."/>
            <person name="Nagy L.G."/>
        </authorList>
    </citation>
    <scope>NUCLEOTIDE SEQUENCE [LARGE SCALE GENOMIC DNA]</scope>
    <source>
        <strain evidence="10 11">CBS 121175</strain>
    </source>
</reference>
<organism evidence="10 11">
    <name type="scientific">Coprinopsis marcescibilis</name>
    <name type="common">Agaric fungus</name>
    <name type="synonym">Psathyrella marcescibilis</name>
    <dbReference type="NCBI Taxonomy" id="230819"/>
    <lineage>
        <taxon>Eukaryota</taxon>
        <taxon>Fungi</taxon>
        <taxon>Dikarya</taxon>
        <taxon>Basidiomycota</taxon>
        <taxon>Agaricomycotina</taxon>
        <taxon>Agaricomycetes</taxon>
        <taxon>Agaricomycetidae</taxon>
        <taxon>Agaricales</taxon>
        <taxon>Agaricineae</taxon>
        <taxon>Psathyrellaceae</taxon>
        <taxon>Coprinopsis</taxon>
    </lineage>
</organism>
<evidence type="ECO:0000313" key="11">
    <source>
        <dbReference type="Proteomes" id="UP000307440"/>
    </source>
</evidence>
<comment type="catalytic activity">
    <reaction evidence="5">
        <text>pretRNA = a 3'-half-tRNA molecule with a 5'-OH end + a 5'-half-tRNA molecule with a 2',3'-cyclic phosphate end + an intron with a 2',3'-cyclic phosphate and a 5'-hydroxyl terminus.</text>
        <dbReference type="EC" id="4.6.1.16"/>
    </reaction>
</comment>
<dbReference type="InterPro" id="IPR016690">
    <property type="entry name" value="TSEN34"/>
</dbReference>
<evidence type="ECO:0000259" key="9">
    <source>
        <dbReference type="Pfam" id="PF26577"/>
    </source>
</evidence>
<dbReference type="Gene3D" id="3.40.1350.10">
    <property type="match status" value="1"/>
</dbReference>
<feature type="non-terminal residue" evidence="10">
    <location>
        <position position="1"/>
    </location>
</feature>
<dbReference type="InterPro" id="IPR006677">
    <property type="entry name" value="tRNA_intron_Endonuc_cat-like"/>
</dbReference>
<feature type="domain" description="tRNA intron endonuclease catalytic" evidence="8">
    <location>
        <begin position="233"/>
        <end position="316"/>
    </location>
</feature>
<dbReference type="PANTHER" id="PTHR13070">
    <property type="entry name" value="TRNA-SPLICING ENDONUCLEASE SUBUNIT SEN34-RELATED"/>
    <property type="match status" value="1"/>
</dbReference>
<proteinExistence type="inferred from homology"/>
<evidence type="ECO:0000259" key="8">
    <source>
        <dbReference type="Pfam" id="PF01974"/>
    </source>
</evidence>
<evidence type="ECO:0000256" key="3">
    <source>
        <dbReference type="ARBA" id="ARBA00022694"/>
    </source>
</evidence>
<feature type="active site" evidence="6">
    <location>
        <position position="300"/>
    </location>
</feature>
<dbReference type="GO" id="GO:0000214">
    <property type="term" value="C:tRNA-intron endonuclease complex"/>
    <property type="evidence" value="ECO:0007669"/>
    <property type="project" value="InterPro"/>
</dbReference>
<feature type="non-terminal residue" evidence="10">
    <location>
        <position position="325"/>
    </location>
</feature>
<keyword evidence="3" id="KW-0819">tRNA processing</keyword>
<dbReference type="Pfam" id="PF01974">
    <property type="entry name" value="tRNA_int_endo"/>
    <property type="match status" value="1"/>
</dbReference>
<evidence type="ECO:0000256" key="6">
    <source>
        <dbReference type="PIRSR" id="PIRSR017250-50"/>
    </source>
</evidence>
<feature type="compositionally biased region" description="Basic and acidic residues" evidence="7">
    <location>
        <begin position="120"/>
        <end position="136"/>
    </location>
</feature>
<evidence type="ECO:0000313" key="10">
    <source>
        <dbReference type="EMBL" id="TFK27382.1"/>
    </source>
</evidence>